<dbReference type="SMART" id="SM00020">
    <property type="entry name" value="Tryp_SPc"/>
    <property type="match status" value="1"/>
</dbReference>
<dbReference type="CDD" id="cd00190">
    <property type="entry name" value="Tryp_SPc"/>
    <property type="match status" value="1"/>
</dbReference>
<dbReference type="InterPro" id="IPR001254">
    <property type="entry name" value="Trypsin_dom"/>
</dbReference>
<comment type="subcellular location">
    <subcellularLocation>
        <location evidence="1">Secreted</location>
    </subcellularLocation>
</comment>
<dbReference type="EMBL" id="CAICTM010000438">
    <property type="protein sequence ID" value="CAB9510493.1"/>
    <property type="molecule type" value="Genomic_DNA"/>
</dbReference>
<protein>
    <submittedName>
        <fullName evidence="12">Vitamin K-dependent protein C</fullName>
    </submittedName>
</protein>
<feature type="region of interest" description="Disordered" evidence="9">
    <location>
        <begin position="339"/>
        <end position="362"/>
    </location>
</feature>
<evidence type="ECO:0000256" key="9">
    <source>
        <dbReference type="SAM" id="MobiDB-lite"/>
    </source>
</evidence>
<keyword evidence="3" id="KW-0964">Secreted</keyword>
<dbReference type="Proteomes" id="UP001153069">
    <property type="component" value="Unassembled WGS sequence"/>
</dbReference>
<dbReference type="GO" id="GO:0005576">
    <property type="term" value="C:extracellular region"/>
    <property type="evidence" value="ECO:0007669"/>
    <property type="project" value="UniProtKB-SubCell"/>
</dbReference>
<dbReference type="PROSITE" id="PS00135">
    <property type="entry name" value="TRYPSIN_SER"/>
    <property type="match status" value="1"/>
</dbReference>
<evidence type="ECO:0000256" key="10">
    <source>
        <dbReference type="SAM" id="SignalP"/>
    </source>
</evidence>
<dbReference type="PROSITE" id="PS50240">
    <property type="entry name" value="TRYPSIN_DOM"/>
    <property type="match status" value="1"/>
</dbReference>
<evidence type="ECO:0000313" key="12">
    <source>
        <dbReference type="EMBL" id="CAB9510493.1"/>
    </source>
</evidence>
<keyword evidence="13" id="KW-1185">Reference proteome</keyword>
<evidence type="ECO:0000256" key="2">
    <source>
        <dbReference type="ARBA" id="ARBA00007664"/>
    </source>
</evidence>
<dbReference type="InterPro" id="IPR050430">
    <property type="entry name" value="Peptidase_S1"/>
</dbReference>
<dbReference type="AlphaFoldDB" id="A0A9N8HHA7"/>
<feature type="chain" id="PRO_5040289600" evidence="10">
    <location>
        <begin position="28"/>
        <end position="663"/>
    </location>
</feature>
<gene>
    <name evidence="12" type="ORF">SEMRO_439_G143130.1</name>
</gene>
<dbReference type="GO" id="GO:0004252">
    <property type="term" value="F:serine-type endopeptidase activity"/>
    <property type="evidence" value="ECO:0007669"/>
    <property type="project" value="InterPro"/>
</dbReference>
<dbReference type="PRINTS" id="PR00722">
    <property type="entry name" value="CHYMOTRYPSIN"/>
</dbReference>
<dbReference type="Pfam" id="PF00089">
    <property type="entry name" value="Trypsin"/>
    <property type="match status" value="1"/>
</dbReference>
<dbReference type="PANTHER" id="PTHR24276:SF91">
    <property type="entry name" value="AT26814P-RELATED"/>
    <property type="match status" value="1"/>
</dbReference>
<dbReference type="Gene3D" id="2.40.10.10">
    <property type="entry name" value="Trypsin-like serine proteases"/>
    <property type="match status" value="1"/>
</dbReference>
<dbReference type="PROSITE" id="PS00134">
    <property type="entry name" value="TRYPSIN_HIS"/>
    <property type="match status" value="1"/>
</dbReference>
<dbReference type="InterPro" id="IPR043504">
    <property type="entry name" value="Peptidase_S1_PA_chymotrypsin"/>
</dbReference>
<keyword evidence="8" id="KW-0645">Protease</keyword>
<reference evidence="12" key="1">
    <citation type="submission" date="2020-06" db="EMBL/GenBank/DDBJ databases">
        <authorList>
            <consortium name="Plant Systems Biology data submission"/>
        </authorList>
    </citation>
    <scope>NUCLEOTIDE SEQUENCE</scope>
    <source>
        <strain evidence="12">D6</strain>
    </source>
</reference>
<evidence type="ECO:0000256" key="4">
    <source>
        <dbReference type="ARBA" id="ARBA00022729"/>
    </source>
</evidence>
<dbReference type="OrthoDB" id="104223at2759"/>
<evidence type="ECO:0000256" key="1">
    <source>
        <dbReference type="ARBA" id="ARBA00004613"/>
    </source>
</evidence>
<dbReference type="SUPFAM" id="SSF50494">
    <property type="entry name" value="Trypsin-like serine proteases"/>
    <property type="match status" value="1"/>
</dbReference>
<feature type="signal peptide" evidence="10">
    <location>
        <begin position="1"/>
        <end position="27"/>
    </location>
</feature>
<dbReference type="InterPro" id="IPR001314">
    <property type="entry name" value="Peptidase_S1A"/>
</dbReference>
<name>A0A9N8HHA7_9STRA</name>
<evidence type="ECO:0000259" key="11">
    <source>
        <dbReference type="PROSITE" id="PS50240"/>
    </source>
</evidence>
<dbReference type="InterPro" id="IPR018114">
    <property type="entry name" value="TRYPSIN_HIS"/>
</dbReference>
<evidence type="ECO:0000256" key="5">
    <source>
        <dbReference type="ARBA" id="ARBA00023026"/>
    </source>
</evidence>
<evidence type="ECO:0000256" key="8">
    <source>
        <dbReference type="RuleBase" id="RU363034"/>
    </source>
</evidence>
<organism evidence="12 13">
    <name type="scientific">Seminavis robusta</name>
    <dbReference type="NCBI Taxonomy" id="568900"/>
    <lineage>
        <taxon>Eukaryota</taxon>
        <taxon>Sar</taxon>
        <taxon>Stramenopiles</taxon>
        <taxon>Ochrophyta</taxon>
        <taxon>Bacillariophyta</taxon>
        <taxon>Bacillariophyceae</taxon>
        <taxon>Bacillariophycidae</taxon>
        <taxon>Naviculales</taxon>
        <taxon>Naviculaceae</taxon>
        <taxon>Seminavis</taxon>
    </lineage>
</organism>
<sequence>MVRRRELVQRLILLLLAASHQSPCASAQTTTRKPKHHSNLRTQNNHQEHPHKEKRAISGSDQYDPNHDRVITNPQGEQQQQDDKRDLLNIDTRVVGGDIVNDLDKHPFFAEWHGQFCGGALIHDDLVITAAHCNNAGTISPSVYFRNIERRQSGSVIRSIIDHVAHPSYNAQYSTRDHDYLLLKLDQSALVDSQGNPTGVQIIDINTNPNVPATNDALWGIGYGQIGEDIAGMSDVLRDAEIVAFANQRCENQYGQYFEESYMFCSGVNGGGIDTCQGDSGGPIVHQATNTLVGIVSFGIGCARANYAGVNSRVSAAQDWINRSKCEYSAYPFCDGDYTSQSTPPPTPAPGGSSGNRQSPGSVTVTVVMDDYPEEISWTMIAQGAQTAMYFLPYEGITVAGATDDQRFNDLTQGVTYLFKVSDSEGDGICCSYGTGSITIYDNVKGAEVWSSRGNFGSYYEVDFDILVNGHVRVTSRSAHYQPSTWEDHEAQIGPSIQQQPSWPGAMPVQNASSIVINVYTDDYPEEISWQVHRKQSNVQSNEPWTLVEEWNGLTAPLRQLVSTEIETLQRGWHRVILSDSEGDGLCCNYGSGYFSLTGPIAANNGRKGLVWGNDGLFWGKDEIYFHVSNAGFISHITYSEVATTAISRTIEQGTGTSSGTAP</sequence>
<feature type="domain" description="Peptidase S1" evidence="11">
    <location>
        <begin position="94"/>
        <end position="326"/>
    </location>
</feature>
<dbReference type="InterPro" id="IPR033116">
    <property type="entry name" value="TRYPSIN_SER"/>
</dbReference>
<dbReference type="PANTHER" id="PTHR24276">
    <property type="entry name" value="POLYSERASE-RELATED"/>
    <property type="match status" value="1"/>
</dbReference>
<accession>A0A9N8HHA7</accession>
<keyword evidence="5" id="KW-0843">Virulence</keyword>
<keyword evidence="8" id="KW-0720">Serine protease</keyword>
<evidence type="ECO:0000313" key="13">
    <source>
        <dbReference type="Proteomes" id="UP001153069"/>
    </source>
</evidence>
<dbReference type="InterPro" id="IPR009003">
    <property type="entry name" value="Peptidase_S1_PA"/>
</dbReference>
<keyword evidence="7" id="KW-0325">Glycoprotein</keyword>
<evidence type="ECO:0000256" key="6">
    <source>
        <dbReference type="ARBA" id="ARBA00023157"/>
    </source>
</evidence>
<comment type="similarity">
    <text evidence="2">Belongs to the peptidase S1 family.</text>
</comment>
<evidence type="ECO:0000256" key="7">
    <source>
        <dbReference type="ARBA" id="ARBA00023180"/>
    </source>
</evidence>
<evidence type="ECO:0000256" key="3">
    <source>
        <dbReference type="ARBA" id="ARBA00022525"/>
    </source>
</evidence>
<dbReference type="FunFam" id="2.40.10.10:FF:000054">
    <property type="entry name" value="Complement C1r subcomponent"/>
    <property type="match status" value="1"/>
</dbReference>
<feature type="region of interest" description="Disordered" evidence="9">
    <location>
        <begin position="23"/>
        <end position="85"/>
    </location>
</feature>
<keyword evidence="4 10" id="KW-0732">Signal</keyword>
<comment type="caution">
    <text evidence="12">The sequence shown here is derived from an EMBL/GenBank/DDBJ whole genome shotgun (WGS) entry which is preliminary data.</text>
</comment>
<keyword evidence="8" id="KW-0378">Hydrolase</keyword>
<proteinExistence type="inferred from homology"/>
<keyword evidence="6" id="KW-1015">Disulfide bond</keyword>
<dbReference type="GO" id="GO:0006508">
    <property type="term" value="P:proteolysis"/>
    <property type="evidence" value="ECO:0007669"/>
    <property type="project" value="UniProtKB-KW"/>
</dbReference>